<keyword evidence="4" id="KW-1185">Reference proteome</keyword>
<organism evidence="3 4">
    <name type="scientific">Characodon lateralis</name>
    <dbReference type="NCBI Taxonomy" id="208331"/>
    <lineage>
        <taxon>Eukaryota</taxon>
        <taxon>Metazoa</taxon>
        <taxon>Chordata</taxon>
        <taxon>Craniata</taxon>
        <taxon>Vertebrata</taxon>
        <taxon>Euteleostomi</taxon>
        <taxon>Actinopterygii</taxon>
        <taxon>Neopterygii</taxon>
        <taxon>Teleostei</taxon>
        <taxon>Neoteleostei</taxon>
        <taxon>Acanthomorphata</taxon>
        <taxon>Ovalentaria</taxon>
        <taxon>Atherinomorphae</taxon>
        <taxon>Cyprinodontiformes</taxon>
        <taxon>Goodeidae</taxon>
        <taxon>Characodon</taxon>
    </lineage>
</organism>
<keyword evidence="2" id="KW-0677">Repeat</keyword>
<keyword evidence="1" id="KW-0433">Leucine-rich repeat</keyword>
<evidence type="ECO:0008006" key="5">
    <source>
        <dbReference type="Google" id="ProtNLM"/>
    </source>
</evidence>
<dbReference type="InterPro" id="IPR050541">
    <property type="entry name" value="LRR_TM_domain-containing"/>
</dbReference>
<dbReference type="Proteomes" id="UP001352852">
    <property type="component" value="Unassembled WGS sequence"/>
</dbReference>
<comment type="caution">
    <text evidence="3">The sequence shown here is derived from an EMBL/GenBank/DDBJ whole genome shotgun (WGS) entry which is preliminary data.</text>
</comment>
<gene>
    <name evidence="3" type="ORF">CHARACLAT_024307</name>
</gene>
<name>A0ABU7EFS4_9TELE</name>
<evidence type="ECO:0000313" key="3">
    <source>
        <dbReference type="EMBL" id="MED6284970.1"/>
    </source>
</evidence>
<evidence type="ECO:0000256" key="1">
    <source>
        <dbReference type="ARBA" id="ARBA00022614"/>
    </source>
</evidence>
<dbReference type="InterPro" id="IPR032675">
    <property type="entry name" value="LRR_dom_sf"/>
</dbReference>
<sequence>MWGSLSGLLHLHELDLSSNRLHVLQYGVLEDLYFLSKLQLGGNPWVCNYNIHYMVYWLRLHPGVRHSGLLCQSPLEYIDERVEDYMDSYNRECPKDRQLSSPDQNQDTELWGTPMELQGEIEEELEPSHLRAPQKYQIFRLA</sequence>
<evidence type="ECO:0000256" key="2">
    <source>
        <dbReference type="ARBA" id="ARBA00022737"/>
    </source>
</evidence>
<reference evidence="3 4" key="1">
    <citation type="submission" date="2021-06" db="EMBL/GenBank/DDBJ databases">
        <authorList>
            <person name="Palmer J.M."/>
        </authorList>
    </citation>
    <scope>NUCLEOTIDE SEQUENCE [LARGE SCALE GENOMIC DNA]</scope>
    <source>
        <strain evidence="3 4">CL_MEX2019</strain>
        <tissue evidence="3">Muscle</tissue>
    </source>
</reference>
<protein>
    <recommendedName>
        <fullName evidence="5">Leucine-rich repeat-containing protein 17</fullName>
    </recommendedName>
</protein>
<evidence type="ECO:0000313" key="4">
    <source>
        <dbReference type="Proteomes" id="UP001352852"/>
    </source>
</evidence>
<dbReference type="Gene3D" id="3.80.10.10">
    <property type="entry name" value="Ribonuclease Inhibitor"/>
    <property type="match status" value="1"/>
</dbReference>
<proteinExistence type="predicted"/>
<dbReference type="SUPFAM" id="SSF52058">
    <property type="entry name" value="L domain-like"/>
    <property type="match status" value="1"/>
</dbReference>
<dbReference type="PANTHER" id="PTHR24369">
    <property type="entry name" value="ANTIGEN BSP, PUTATIVE-RELATED"/>
    <property type="match status" value="1"/>
</dbReference>
<dbReference type="PANTHER" id="PTHR24369:SF213">
    <property type="entry name" value="INSULIN LIKE GROWTH FACTOR BINDING PROTEIN ACID LABILE SUBUNIT"/>
    <property type="match status" value="1"/>
</dbReference>
<dbReference type="EMBL" id="JAHUTJ010051850">
    <property type="protein sequence ID" value="MED6284970.1"/>
    <property type="molecule type" value="Genomic_DNA"/>
</dbReference>
<accession>A0ABU7EFS4</accession>